<gene>
    <name evidence="1" type="ORF">LCGC14_1951310</name>
</gene>
<name>A0A0F9HVV7_9ZZZZ</name>
<sequence length="284" mass="33910">MVKICYNQVMKLYQTIDGELIGFYKERGGEVQALLYRDVYESQLVDKTREDEVTIPGYWEIVVSTVPGYWKEEREYVQGHYERQMVWHPEYSVTRYRDVPAHYEIQNIWVPDYYVTRYYWREAHPARGLEAAWIPYQELIPAGYEDQRVWVETFTEPYQELMPAVERETRVWVEGKYVTEKAWVPESEISTRVWMPPEITYETVKFQEFEVVWVRYEPVYEFVDESMVRLYEVVELTKGAGPGPEFEDVLTIRNMLTGELLDTYATYIGLAERIADNEFVVPSK</sequence>
<reference evidence="1" key="1">
    <citation type="journal article" date="2015" name="Nature">
        <title>Complex archaea that bridge the gap between prokaryotes and eukaryotes.</title>
        <authorList>
            <person name="Spang A."/>
            <person name="Saw J.H."/>
            <person name="Jorgensen S.L."/>
            <person name="Zaremba-Niedzwiedzka K."/>
            <person name="Martijn J."/>
            <person name="Lind A.E."/>
            <person name="van Eijk R."/>
            <person name="Schleper C."/>
            <person name="Guy L."/>
            <person name="Ettema T.J."/>
        </authorList>
    </citation>
    <scope>NUCLEOTIDE SEQUENCE</scope>
</reference>
<comment type="caution">
    <text evidence="1">The sequence shown here is derived from an EMBL/GenBank/DDBJ whole genome shotgun (WGS) entry which is preliminary data.</text>
</comment>
<evidence type="ECO:0000313" key="1">
    <source>
        <dbReference type="EMBL" id="KKL85780.1"/>
    </source>
</evidence>
<organism evidence="1">
    <name type="scientific">marine sediment metagenome</name>
    <dbReference type="NCBI Taxonomy" id="412755"/>
    <lineage>
        <taxon>unclassified sequences</taxon>
        <taxon>metagenomes</taxon>
        <taxon>ecological metagenomes</taxon>
    </lineage>
</organism>
<dbReference type="AlphaFoldDB" id="A0A0F9HVV7"/>
<accession>A0A0F9HVV7</accession>
<proteinExistence type="predicted"/>
<dbReference type="EMBL" id="LAZR01021308">
    <property type="protein sequence ID" value="KKL85780.1"/>
    <property type="molecule type" value="Genomic_DNA"/>
</dbReference>
<protein>
    <submittedName>
        <fullName evidence="1">Uncharacterized protein</fullName>
    </submittedName>
</protein>